<dbReference type="EMBL" id="FONA01000003">
    <property type="protein sequence ID" value="SFD87182.1"/>
    <property type="molecule type" value="Genomic_DNA"/>
</dbReference>
<evidence type="ECO:0000313" key="2">
    <source>
        <dbReference type="Proteomes" id="UP000181976"/>
    </source>
</evidence>
<dbReference type="InParanoid" id="A0A1I1VW25"/>
<gene>
    <name evidence="1" type="ORF">SAMN05444380_10398</name>
</gene>
<name>A0A1I1VW25_9BACT</name>
<sequence length="104" mass="12026">MLSNLNTSLSNLAIWATFSSSVVSISLEGESYLTPQFDVKFEHHVNIADWKDNAFNQSFDYSFHNEEIEKINTIISFTRNLLKNSKDIDNEFVEIVSSNFWDLI</sequence>
<accession>A0A1I1VW25</accession>
<evidence type="ECO:0000313" key="1">
    <source>
        <dbReference type="EMBL" id="SFD87182.1"/>
    </source>
</evidence>
<proteinExistence type="predicted"/>
<reference evidence="1 2" key="1">
    <citation type="submission" date="2016-10" db="EMBL/GenBank/DDBJ databases">
        <authorList>
            <person name="de Groot N.N."/>
        </authorList>
    </citation>
    <scope>NUCLEOTIDE SEQUENCE [LARGE SCALE GENOMIC DNA]</scope>
    <source>
        <strain evidence="1 2">DSM 19012</strain>
    </source>
</reference>
<dbReference type="Proteomes" id="UP000181976">
    <property type="component" value="Unassembled WGS sequence"/>
</dbReference>
<dbReference type="AlphaFoldDB" id="A0A1I1VW25"/>
<dbReference type="STRING" id="385682.SAMN05444380_10398"/>
<dbReference type="RefSeq" id="WP_010528646.1">
    <property type="nucleotide sequence ID" value="NZ_AFSL01000092.1"/>
</dbReference>
<organism evidence="1 2">
    <name type="scientific">Thermophagus xiamenensis</name>
    <dbReference type="NCBI Taxonomy" id="385682"/>
    <lineage>
        <taxon>Bacteria</taxon>
        <taxon>Pseudomonadati</taxon>
        <taxon>Bacteroidota</taxon>
        <taxon>Bacteroidia</taxon>
        <taxon>Marinilabiliales</taxon>
        <taxon>Marinilabiliaceae</taxon>
        <taxon>Thermophagus</taxon>
    </lineage>
</organism>
<protein>
    <submittedName>
        <fullName evidence="1">Uncharacterized protein</fullName>
    </submittedName>
</protein>
<keyword evidence="2" id="KW-1185">Reference proteome</keyword>